<dbReference type="SMART" id="SM00429">
    <property type="entry name" value="IPT"/>
    <property type="match status" value="4"/>
</dbReference>
<dbReference type="InterPro" id="IPR017441">
    <property type="entry name" value="Protein_kinase_ATP_BS"/>
</dbReference>
<dbReference type="Pfam" id="PF01437">
    <property type="entry name" value="PSI"/>
    <property type="match status" value="1"/>
</dbReference>
<dbReference type="SUPFAM" id="SSF56112">
    <property type="entry name" value="Protein kinase-like (PK-like)"/>
    <property type="match status" value="1"/>
</dbReference>
<evidence type="ECO:0000259" key="17">
    <source>
        <dbReference type="PROSITE" id="PS51004"/>
    </source>
</evidence>
<dbReference type="GO" id="GO:0004672">
    <property type="term" value="F:protein kinase activity"/>
    <property type="evidence" value="ECO:0007669"/>
    <property type="project" value="InterPro"/>
</dbReference>
<dbReference type="Pfam" id="PF18020">
    <property type="entry name" value="TIG_2"/>
    <property type="match status" value="1"/>
</dbReference>
<dbReference type="SUPFAM" id="SSF81296">
    <property type="entry name" value="E set domains"/>
    <property type="match status" value="3"/>
</dbReference>
<keyword evidence="13" id="KW-0067">ATP-binding</keyword>
<dbReference type="FunFam" id="2.60.40.10:FF:000868">
    <property type="entry name" value="Plexin D1"/>
    <property type="match status" value="1"/>
</dbReference>
<dbReference type="RefSeq" id="XP_022105027.1">
    <property type="nucleotide sequence ID" value="XM_022249335.1"/>
</dbReference>
<evidence type="ECO:0000256" key="10">
    <source>
        <dbReference type="ARBA" id="ARBA00023157"/>
    </source>
</evidence>
<dbReference type="GO" id="GO:0007162">
    <property type="term" value="P:negative regulation of cell adhesion"/>
    <property type="evidence" value="ECO:0007669"/>
    <property type="project" value="TreeGrafter"/>
</dbReference>
<dbReference type="GO" id="GO:0017154">
    <property type="term" value="F:semaphorin receptor activity"/>
    <property type="evidence" value="ECO:0007669"/>
    <property type="project" value="InterPro"/>
</dbReference>
<evidence type="ECO:0000256" key="2">
    <source>
        <dbReference type="ARBA" id="ARBA00010297"/>
    </source>
</evidence>
<dbReference type="Gene3D" id="3.30.200.20">
    <property type="entry name" value="Phosphorylase Kinase, domain 1"/>
    <property type="match status" value="1"/>
</dbReference>
<evidence type="ECO:0000256" key="12">
    <source>
        <dbReference type="PROSITE-ProRule" id="PRU00352"/>
    </source>
</evidence>
<dbReference type="Gene3D" id="2.60.40.10">
    <property type="entry name" value="Immunoglobulins"/>
    <property type="match status" value="6"/>
</dbReference>
<evidence type="ECO:0000256" key="7">
    <source>
        <dbReference type="ARBA" id="ARBA00022737"/>
    </source>
</evidence>
<evidence type="ECO:0000313" key="19">
    <source>
        <dbReference type="RefSeq" id="XP_022105027.1"/>
    </source>
</evidence>
<keyword evidence="4" id="KW-0597">Phosphoprotein</keyword>
<evidence type="ECO:0000313" key="18">
    <source>
        <dbReference type="Proteomes" id="UP000694845"/>
    </source>
</evidence>
<comment type="caution">
    <text evidence="12">Lacks conserved residue(s) required for the propagation of feature annotation.</text>
</comment>
<dbReference type="InterPro" id="IPR015943">
    <property type="entry name" value="WD40/YVTN_repeat-like_dom_sf"/>
</dbReference>
<reference evidence="19" key="1">
    <citation type="submission" date="2025-08" db="UniProtKB">
        <authorList>
            <consortium name="RefSeq"/>
        </authorList>
    </citation>
    <scope>IDENTIFICATION</scope>
</reference>
<dbReference type="SMART" id="SM00630">
    <property type="entry name" value="Sema"/>
    <property type="match status" value="1"/>
</dbReference>
<dbReference type="Pfam" id="PF24479">
    <property type="entry name" value="PSI_PlexinA-B"/>
    <property type="match status" value="1"/>
</dbReference>
<keyword evidence="13" id="KW-0547">Nucleotide-binding</keyword>
<dbReference type="GeneID" id="110986968"/>
<dbReference type="SMART" id="SM00423">
    <property type="entry name" value="PSI"/>
    <property type="match status" value="3"/>
</dbReference>
<dbReference type="KEGG" id="aplc:110986968"/>
<dbReference type="Pfam" id="PF01403">
    <property type="entry name" value="Sema"/>
    <property type="match status" value="1"/>
</dbReference>
<dbReference type="Pfam" id="PF01833">
    <property type="entry name" value="TIG"/>
    <property type="match status" value="4"/>
</dbReference>
<evidence type="ECO:0000256" key="14">
    <source>
        <dbReference type="SAM" id="Phobius"/>
    </source>
</evidence>
<feature type="binding site" evidence="13">
    <location>
        <position position="1372"/>
    </location>
    <ligand>
        <name>ATP</name>
        <dbReference type="ChEBI" id="CHEBI:30616"/>
    </ligand>
</feature>
<feature type="chain" id="PRO_5034433022" evidence="15">
    <location>
        <begin position="33"/>
        <end position="1376"/>
    </location>
</feature>
<feature type="domain" description="Sema" evidence="17">
    <location>
        <begin position="35"/>
        <end position="496"/>
    </location>
</feature>
<feature type="signal peptide" evidence="15">
    <location>
        <begin position="1"/>
        <end position="32"/>
    </location>
</feature>
<dbReference type="Proteomes" id="UP000694845">
    <property type="component" value="Unplaced"/>
</dbReference>
<dbReference type="PROSITE" id="PS51004">
    <property type="entry name" value="SEMA"/>
    <property type="match status" value="1"/>
</dbReference>
<evidence type="ECO:0000256" key="4">
    <source>
        <dbReference type="ARBA" id="ARBA00022553"/>
    </source>
</evidence>
<dbReference type="InterPro" id="IPR013783">
    <property type="entry name" value="Ig-like_fold"/>
</dbReference>
<keyword evidence="11" id="KW-0325">Glycoprotein</keyword>
<gene>
    <name evidence="19" type="primary">LOC110986968</name>
</gene>
<keyword evidence="7" id="KW-0677">Repeat</keyword>
<dbReference type="PANTHER" id="PTHR22625:SF44">
    <property type="entry name" value="PLEXIN-B"/>
    <property type="match status" value="1"/>
</dbReference>
<organism evidence="18 19">
    <name type="scientific">Acanthaster planci</name>
    <name type="common">Crown-of-thorns starfish</name>
    <dbReference type="NCBI Taxonomy" id="133434"/>
    <lineage>
        <taxon>Eukaryota</taxon>
        <taxon>Metazoa</taxon>
        <taxon>Echinodermata</taxon>
        <taxon>Eleutherozoa</taxon>
        <taxon>Asterozoa</taxon>
        <taxon>Asteroidea</taxon>
        <taxon>Valvatacea</taxon>
        <taxon>Valvatida</taxon>
        <taxon>Acanthasteridae</taxon>
        <taxon>Acanthaster</taxon>
    </lineage>
</organism>
<keyword evidence="10" id="KW-1015">Disulfide bond</keyword>
<dbReference type="InterPro" id="IPR014756">
    <property type="entry name" value="Ig_E-set"/>
</dbReference>
<dbReference type="OMA" id="QCINITE"/>
<dbReference type="GO" id="GO:0008360">
    <property type="term" value="P:regulation of cell shape"/>
    <property type="evidence" value="ECO:0007669"/>
    <property type="project" value="TreeGrafter"/>
</dbReference>
<dbReference type="PROSITE" id="PS00107">
    <property type="entry name" value="PROTEIN_KINASE_ATP"/>
    <property type="match status" value="1"/>
</dbReference>
<evidence type="ECO:0000256" key="15">
    <source>
        <dbReference type="SAM" id="SignalP"/>
    </source>
</evidence>
<dbReference type="InterPro" id="IPR057533">
    <property type="entry name" value="PSI_Plexin-B"/>
</dbReference>
<dbReference type="OrthoDB" id="125363at2759"/>
<dbReference type="InterPro" id="IPR000719">
    <property type="entry name" value="Prot_kinase_dom"/>
</dbReference>
<name>A0A8B7ZJ37_ACAPL</name>
<dbReference type="GO" id="GO:0005886">
    <property type="term" value="C:plasma membrane"/>
    <property type="evidence" value="ECO:0007669"/>
    <property type="project" value="UniProtKB-SubCell"/>
</dbReference>
<accession>A0A8B7ZJ37</accession>
<keyword evidence="8 14" id="KW-1133">Transmembrane helix</keyword>
<dbReference type="InterPro" id="IPR002165">
    <property type="entry name" value="Plexin_repeat"/>
</dbReference>
<dbReference type="FunFam" id="2.60.40.10:FF:000131">
    <property type="entry name" value="Plexin A2"/>
    <property type="match status" value="1"/>
</dbReference>
<keyword evidence="5 14" id="KW-0812">Transmembrane</keyword>
<dbReference type="InterPro" id="IPR016201">
    <property type="entry name" value="PSI"/>
</dbReference>
<evidence type="ECO:0000256" key="5">
    <source>
        <dbReference type="ARBA" id="ARBA00022692"/>
    </source>
</evidence>
<dbReference type="GO" id="GO:0050772">
    <property type="term" value="P:positive regulation of axonogenesis"/>
    <property type="evidence" value="ECO:0007669"/>
    <property type="project" value="TreeGrafter"/>
</dbReference>
<dbReference type="GO" id="GO:0002116">
    <property type="term" value="C:semaphorin receptor complex"/>
    <property type="evidence" value="ECO:0007669"/>
    <property type="project" value="TreeGrafter"/>
</dbReference>
<dbReference type="GO" id="GO:0030334">
    <property type="term" value="P:regulation of cell migration"/>
    <property type="evidence" value="ECO:0007669"/>
    <property type="project" value="TreeGrafter"/>
</dbReference>
<keyword evidence="6 15" id="KW-0732">Signal</keyword>
<comment type="similarity">
    <text evidence="2">Belongs to the plexin family.</text>
</comment>
<dbReference type="Pfam" id="PF24317">
    <property type="entry name" value="PSI_Plexin-B"/>
    <property type="match status" value="1"/>
</dbReference>
<dbReference type="SUPFAM" id="SSF103575">
    <property type="entry name" value="Plexin repeat"/>
    <property type="match status" value="1"/>
</dbReference>
<evidence type="ECO:0000256" key="9">
    <source>
        <dbReference type="ARBA" id="ARBA00023136"/>
    </source>
</evidence>
<keyword evidence="3" id="KW-1003">Cell membrane</keyword>
<evidence type="ECO:0000256" key="1">
    <source>
        <dbReference type="ARBA" id="ARBA00004251"/>
    </source>
</evidence>
<dbReference type="GO" id="GO:0005524">
    <property type="term" value="F:ATP binding"/>
    <property type="evidence" value="ECO:0007669"/>
    <property type="project" value="UniProtKB-UniRule"/>
</dbReference>
<evidence type="ECO:0000259" key="16">
    <source>
        <dbReference type="PROSITE" id="PS50011"/>
    </source>
</evidence>
<dbReference type="Pfam" id="PF17960">
    <property type="entry name" value="TIG_plexin"/>
    <property type="match status" value="1"/>
</dbReference>
<dbReference type="SUPFAM" id="SSF101912">
    <property type="entry name" value="Sema domain"/>
    <property type="match status" value="1"/>
</dbReference>
<protein>
    <submittedName>
        <fullName evidence="19">Plexin-B-like isoform X1</fullName>
    </submittedName>
</protein>
<dbReference type="InterPro" id="IPR031148">
    <property type="entry name" value="Plexin"/>
</dbReference>
<proteinExistence type="inferred from homology"/>
<dbReference type="CDD" id="cd11236">
    <property type="entry name" value="Sema_plexin_like"/>
    <property type="match status" value="1"/>
</dbReference>
<feature type="transmembrane region" description="Helical" evidence="14">
    <location>
        <begin position="1250"/>
        <end position="1272"/>
    </location>
</feature>
<dbReference type="Gene3D" id="2.130.10.10">
    <property type="entry name" value="YVTN repeat-like/Quinoprotein amine dehydrogenase"/>
    <property type="match status" value="1"/>
</dbReference>
<comment type="subcellular location">
    <subcellularLocation>
        <location evidence="1">Cell membrane</location>
        <topology evidence="1">Single-pass type I membrane protein</topology>
    </subcellularLocation>
</comment>
<evidence type="ECO:0000256" key="8">
    <source>
        <dbReference type="ARBA" id="ARBA00022989"/>
    </source>
</evidence>
<dbReference type="InterPro" id="IPR041362">
    <property type="entry name" value="TIG2_plexin"/>
</dbReference>
<keyword evidence="18" id="KW-1185">Reference proteome</keyword>
<dbReference type="InterPro" id="IPR036352">
    <property type="entry name" value="Semap_dom_sf"/>
</dbReference>
<feature type="domain" description="Protein kinase" evidence="16">
    <location>
        <begin position="1341"/>
        <end position="1376"/>
    </location>
</feature>
<keyword evidence="9 14" id="KW-0472">Membrane</keyword>
<dbReference type="PROSITE" id="PS50011">
    <property type="entry name" value="PROTEIN_KINASE_DOM"/>
    <property type="match status" value="1"/>
</dbReference>
<dbReference type="InterPro" id="IPR011009">
    <property type="entry name" value="Kinase-like_dom_sf"/>
</dbReference>
<evidence type="ECO:0000256" key="11">
    <source>
        <dbReference type="ARBA" id="ARBA00023180"/>
    </source>
</evidence>
<dbReference type="InterPro" id="IPR041019">
    <property type="entry name" value="TIG1_plexin"/>
</dbReference>
<dbReference type="InterPro" id="IPR002909">
    <property type="entry name" value="IPT_dom"/>
</dbReference>
<evidence type="ECO:0000256" key="13">
    <source>
        <dbReference type="PROSITE-ProRule" id="PRU10141"/>
    </source>
</evidence>
<evidence type="ECO:0000256" key="6">
    <source>
        <dbReference type="ARBA" id="ARBA00022729"/>
    </source>
</evidence>
<dbReference type="InterPro" id="IPR001627">
    <property type="entry name" value="Semap_dom"/>
</dbReference>
<sequence length="1376" mass="150764">MGRWRRSHAVSVSAIVLSMMSILCFDVCPTSAAWQGHLSAYELASFNNPDQEDVPRAQTFNHFTLSDHGDVYVGAVNWLYRLNSRLEQIQNASTCDDSMPYNGMPCRRTNNYNKILVVDSTRPNSLITCGGVFDGICQWRELRHIKVVVSESVPYFAGFSDATTVNLVTRGSYEKETFYIAVTYTVVNANGRGMFPTITRRNPEPYLLLAASEISDMVFVSSRAILNHFAIEYVSAFEYYGFTYFIASQKEDLNAAQYVSKINRVCQTSPNLDAYTEITIKCNGSDGSVYSLVQAAHFGPAGPDLAASLGLHADEQVLYAVFAKNQGAPGTSDVPTAHSALCVYRMTYILAGFKEAVRGCIQDGAAYSVGYLAGSFCSIFSGVQPDNYLCNPVADGMTQLYQYAKGITPVSSTALLEQPGSLMSSIITSIEFNHTVAFIGTSSGGLLKVHIESNTTARLYERVPLGTSPVLTDVKINDTTREIYVLTEQKLIKMRAENCGQYTTCEACIGTDAGNDGDPYCGWCTLERKCSRYSDCDSPDVSTRWLAYNAAQCINITNVAPYDSLPITVTEQRIDLNVQQLPDLATGQSYECYFGSYRSPATKTGGVLTCRSSPSDGIPAIQPRDDAVIVNFSVYSTETMVHFIDTSFHFYNCSVHTSCVSCVGSRWACDWCVFDNRCTHESSTCTKANEIIITGENGPGSCPQLQAQSGEVLLPNGIHRIITVRTENVPDVAQISSYGCSLDIEGVPQTVMAGRYGRDIKCEQKAYTYLSNTEPELEVRLTVTWTDATGAAHILDDIHGFSVTIYKCEVQKSDCSRCVTARPELGCLWCGAMPTVSGVCKLNETCSGNVVTLFNGVNCPDPVVSEVFPLTGPIEGNTILTVMGTDIGRRFGDVVAVMVGNQPCDLDGLSSNYVNGASVICKTIPEREGSQLVTLTITGADGTLQHSSGVVNFKFTNPRITLFEPRLGPEAGGTAVSVYGTDLNTGRYIAAFIGEKPCIMSSGPTEEALGCTTSTGQAGMASILRVSFDGANRTSDEKFSYTENPVITRVQPLKSIYSGGRTLKVVGQHLDTCRNRQIYVGDSSLIYQEVCTGDSPTEMQCKSPNITSLRMMMASNENLTFGFIMDGVIELLAWSENNEVELEYFEDPVYVPFENEEMEKGGSTLTIMGERLDSAITAREIQVRIGKDFCEVNLVSDTVLQCTLPKNEPAAGDFRGENAEEGLPVVWILHSNLEFVLGRLIYPRTVHVPAIVAGVVLSFSIATLLVAVLGYVRQLHRKRTHDQRLLNRIMEVHLEMSSHVKRRWWQRVQKQMDEGPKQMRIVLSNKVSYVPEELHIELNRLELGKTLGQGAFGRVLQAVLHSEAGDQIVAVKTVQG</sequence>
<dbReference type="CDD" id="cd00603">
    <property type="entry name" value="IPT_PCSR"/>
    <property type="match status" value="1"/>
</dbReference>
<evidence type="ECO:0000256" key="3">
    <source>
        <dbReference type="ARBA" id="ARBA00022475"/>
    </source>
</evidence>
<dbReference type="PANTHER" id="PTHR22625">
    <property type="entry name" value="PLEXIN"/>
    <property type="match status" value="1"/>
</dbReference>